<organism evidence="2 3">
    <name type="scientific">Didymella rabiei</name>
    <name type="common">Chickpea ascochyta blight fungus</name>
    <name type="synonym">Mycosphaerella rabiei</name>
    <dbReference type="NCBI Taxonomy" id="5454"/>
    <lineage>
        <taxon>Eukaryota</taxon>
        <taxon>Fungi</taxon>
        <taxon>Dikarya</taxon>
        <taxon>Ascomycota</taxon>
        <taxon>Pezizomycotina</taxon>
        <taxon>Dothideomycetes</taxon>
        <taxon>Pleosporomycetidae</taxon>
        <taxon>Pleosporales</taxon>
        <taxon>Pleosporineae</taxon>
        <taxon>Didymellaceae</taxon>
        <taxon>Ascochyta</taxon>
    </lineage>
</organism>
<feature type="region of interest" description="Disordered" evidence="1">
    <location>
        <begin position="1"/>
        <end position="27"/>
    </location>
</feature>
<proteinExistence type="predicted"/>
<dbReference type="Proteomes" id="UP000076837">
    <property type="component" value="Unassembled WGS sequence"/>
</dbReference>
<dbReference type="AlphaFoldDB" id="A0A163JDP7"/>
<evidence type="ECO:0000313" key="2">
    <source>
        <dbReference type="EMBL" id="KZM26297.1"/>
    </source>
</evidence>
<name>A0A163JDP7_DIDRA</name>
<comment type="caution">
    <text evidence="2">The sequence shown here is derived from an EMBL/GenBank/DDBJ whole genome shotgun (WGS) entry which is preliminary data.</text>
</comment>
<dbReference type="EMBL" id="JYNV01000110">
    <property type="protein sequence ID" value="KZM26297.1"/>
    <property type="molecule type" value="Genomic_DNA"/>
</dbReference>
<evidence type="ECO:0000313" key="3">
    <source>
        <dbReference type="Proteomes" id="UP000076837"/>
    </source>
</evidence>
<gene>
    <name evidence="2" type="ORF">ST47_g2606</name>
</gene>
<accession>A0A163JDP7</accession>
<feature type="compositionally biased region" description="Basic and acidic residues" evidence="1">
    <location>
        <begin position="7"/>
        <end position="20"/>
    </location>
</feature>
<sequence length="78" mass="8944">MSARPGPPRDRPAPQRHAEQSRVGLHRTSSLDKIGMFELDDALAAVETWQWDERDREVQFHQAQIALDAWVRARGVPE</sequence>
<protein>
    <submittedName>
        <fullName evidence="2">Uncharacterized protein</fullName>
    </submittedName>
</protein>
<evidence type="ECO:0000256" key="1">
    <source>
        <dbReference type="SAM" id="MobiDB-lite"/>
    </source>
</evidence>
<reference evidence="2 3" key="1">
    <citation type="journal article" date="2016" name="Sci. Rep.">
        <title>Draft genome sequencing and secretome analysis of fungal phytopathogen Ascochyta rabiei provides insight into the necrotrophic effector repertoire.</title>
        <authorList>
            <person name="Verma S."/>
            <person name="Gazara R.K."/>
            <person name="Nizam S."/>
            <person name="Parween S."/>
            <person name="Chattopadhyay D."/>
            <person name="Verma P.K."/>
        </authorList>
    </citation>
    <scope>NUCLEOTIDE SEQUENCE [LARGE SCALE GENOMIC DNA]</scope>
    <source>
        <strain evidence="2 3">ArDII</strain>
    </source>
</reference>
<keyword evidence="3" id="KW-1185">Reference proteome</keyword>